<proteinExistence type="predicted"/>
<evidence type="ECO:0000256" key="3">
    <source>
        <dbReference type="ARBA" id="ARBA00023242"/>
    </source>
</evidence>
<dbReference type="GO" id="GO:0044666">
    <property type="term" value="C:MLL3/4 complex"/>
    <property type="evidence" value="ECO:0007669"/>
    <property type="project" value="TreeGrafter"/>
</dbReference>
<evidence type="ECO:0000313" key="8">
    <source>
        <dbReference type="EMBL" id="KAB7505130.1"/>
    </source>
</evidence>
<dbReference type="PANTHER" id="PTHR23196">
    <property type="entry name" value="PAX TRANSCRIPTION ACTIVATION DOMAIN INTERACTING PROTEIN"/>
    <property type="match status" value="1"/>
</dbReference>
<feature type="region of interest" description="Disordered" evidence="6">
    <location>
        <begin position="1181"/>
        <end position="1241"/>
    </location>
</feature>
<feature type="domain" description="BRCT" evidence="7">
    <location>
        <begin position="1492"/>
        <end position="1567"/>
    </location>
</feature>
<feature type="compositionally biased region" description="Low complexity" evidence="6">
    <location>
        <begin position="652"/>
        <end position="663"/>
    </location>
</feature>
<feature type="compositionally biased region" description="Polar residues" evidence="6">
    <location>
        <begin position="292"/>
        <end position="311"/>
    </location>
</feature>
<comment type="caution">
    <text evidence="8">The sequence shown here is derived from an EMBL/GenBank/DDBJ whole genome shotgun (WGS) entry which is preliminary data.</text>
</comment>
<feature type="compositionally biased region" description="Low complexity" evidence="6">
    <location>
        <begin position="1182"/>
        <end position="1191"/>
    </location>
</feature>
<gene>
    <name evidence="8" type="primary">paxip1</name>
    <name evidence="8" type="ORF">Anas_04099</name>
</gene>
<evidence type="ECO:0000256" key="5">
    <source>
        <dbReference type="ARBA" id="ARBA00030146"/>
    </source>
</evidence>
<feature type="region of interest" description="Disordered" evidence="6">
    <location>
        <begin position="1659"/>
        <end position="1678"/>
    </location>
</feature>
<feature type="domain" description="BRCT" evidence="7">
    <location>
        <begin position="78"/>
        <end position="166"/>
    </location>
</feature>
<dbReference type="InterPro" id="IPR036420">
    <property type="entry name" value="BRCT_dom_sf"/>
</dbReference>
<feature type="compositionally biased region" description="Polar residues" evidence="6">
    <location>
        <begin position="642"/>
        <end position="651"/>
    </location>
</feature>
<evidence type="ECO:0000313" key="9">
    <source>
        <dbReference type="Proteomes" id="UP000326759"/>
    </source>
</evidence>
<dbReference type="PROSITE" id="PS50172">
    <property type="entry name" value="BRCT"/>
    <property type="match status" value="4"/>
</dbReference>
<dbReference type="InterPro" id="IPR001357">
    <property type="entry name" value="BRCT_dom"/>
</dbReference>
<feature type="compositionally biased region" description="Polar residues" evidence="6">
    <location>
        <begin position="1193"/>
        <end position="1219"/>
    </location>
</feature>
<feature type="compositionally biased region" description="Low complexity" evidence="6">
    <location>
        <begin position="917"/>
        <end position="929"/>
    </location>
</feature>
<feature type="compositionally biased region" description="Low complexity" evidence="6">
    <location>
        <begin position="732"/>
        <end position="743"/>
    </location>
</feature>
<dbReference type="Pfam" id="PF12738">
    <property type="entry name" value="PTCB-BRCT"/>
    <property type="match status" value="1"/>
</dbReference>
<dbReference type="CDD" id="cd17710">
    <property type="entry name" value="BRCT_PAXIP1_rpt2"/>
    <property type="match status" value="1"/>
</dbReference>
<dbReference type="Proteomes" id="UP000326759">
    <property type="component" value="Unassembled WGS sequence"/>
</dbReference>
<name>A0A5N5TIX8_9CRUS</name>
<feature type="compositionally biased region" description="Low complexity" evidence="6">
    <location>
        <begin position="1077"/>
        <end position="1095"/>
    </location>
</feature>
<protein>
    <recommendedName>
        <fullName evidence="4">PAX-interacting protein 1</fullName>
    </recommendedName>
    <alternativeName>
        <fullName evidence="5">PAX transactivation activation domain-interacting protein</fullName>
    </alternativeName>
</protein>
<feature type="region of interest" description="Disordered" evidence="6">
    <location>
        <begin position="699"/>
        <end position="743"/>
    </location>
</feature>
<feature type="domain" description="BRCT" evidence="7">
    <location>
        <begin position="1392"/>
        <end position="1479"/>
    </location>
</feature>
<evidence type="ECO:0000259" key="7">
    <source>
        <dbReference type="PROSITE" id="PS50172"/>
    </source>
</evidence>
<feature type="region of interest" description="Disordered" evidence="6">
    <location>
        <begin position="1108"/>
        <end position="1129"/>
    </location>
</feature>
<dbReference type="GO" id="GO:0006974">
    <property type="term" value="P:DNA damage response"/>
    <property type="evidence" value="ECO:0007669"/>
    <property type="project" value="UniProtKB-KW"/>
</dbReference>
<keyword evidence="3" id="KW-0539">Nucleus</keyword>
<feature type="compositionally biased region" description="Basic and acidic residues" evidence="6">
    <location>
        <begin position="1638"/>
        <end position="1647"/>
    </location>
</feature>
<keyword evidence="9" id="KW-1185">Reference proteome</keyword>
<feature type="region of interest" description="Disordered" evidence="6">
    <location>
        <begin position="910"/>
        <end position="939"/>
    </location>
</feature>
<feature type="compositionally biased region" description="Low complexity" evidence="6">
    <location>
        <begin position="1109"/>
        <end position="1129"/>
    </location>
</feature>
<dbReference type="Pfam" id="PF00533">
    <property type="entry name" value="BRCT"/>
    <property type="match status" value="2"/>
</dbReference>
<evidence type="ECO:0000256" key="6">
    <source>
        <dbReference type="SAM" id="MobiDB-lite"/>
    </source>
</evidence>
<organism evidence="8 9">
    <name type="scientific">Armadillidium nasatum</name>
    <dbReference type="NCBI Taxonomy" id="96803"/>
    <lineage>
        <taxon>Eukaryota</taxon>
        <taxon>Metazoa</taxon>
        <taxon>Ecdysozoa</taxon>
        <taxon>Arthropoda</taxon>
        <taxon>Crustacea</taxon>
        <taxon>Multicrustacea</taxon>
        <taxon>Malacostraca</taxon>
        <taxon>Eumalacostraca</taxon>
        <taxon>Peracarida</taxon>
        <taxon>Isopoda</taxon>
        <taxon>Oniscidea</taxon>
        <taxon>Crinocheta</taxon>
        <taxon>Armadillidiidae</taxon>
        <taxon>Armadillidium</taxon>
    </lineage>
</organism>
<dbReference type="CDD" id="cd17711">
    <property type="entry name" value="BRCT_PAXIP1_rpt3"/>
    <property type="match status" value="1"/>
</dbReference>
<dbReference type="InterPro" id="IPR051579">
    <property type="entry name" value="DDR_Transcriptional_Reg"/>
</dbReference>
<feature type="region of interest" description="Disordered" evidence="6">
    <location>
        <begin position="642"/>
        <end position="663"/>
    </location>
</feature>
<feature type="domain" description="BRCT" evidence="7">
    <location>
        <begin position="1693"/>
        <end position="1775"/>
    </location>
</feature>
<dbReference type="Pfam" id="PF16770">
    <property type="entry name" value="RTT107_BRCT_5"/>
    <property type="match status" value="1"/>
</dbReference>
<feature type="compositionally biased region" description="Polar residues" evidence="6">
    <location>
        <begin position="930"/>
        <end position="939"/>
    </location>
</feature>
<dbReference type="Pfam" id="PF16589">
    <property type="entry name" value="BRCT_2"/>
    <property type="match status" value="1"/>
</dbReference>
<feature type="region of interest" description="Disordered" evidence="6">
    <location>
        <begin position="255"/>
        <end position="277"/>
    </location>
</feature>
<feature type="region of interest" description="Disordered" evidence="6">
    <location>
        <begin position="981"/>
        <end position="1001"/>
    </location>
</feature>
<dbReference type="Gene3D" id="3.40.50.10190">
    <property type="entry name" value="BRCT domain"/>
    <property type="match status" value="5"/>
</dbReference>
<keyword evidence="2" id="KW-0227">DNA damage</keyword>
<feature type="region of interest" description="Disordered" evidence="6">
    <location>
        <begin position="1068"/>
        <end position="1095"/>
    </location>
</feature>
<evidence type="ECO:0000256" key="2">
    <source>
        <dbReference type="ARBA" id="ARBA00022763"/>
    </source>
</evidence>
<dbReference type="OrthoDB" id="342264at2759"/>
<accession>A0A5N5TIX8</accession>
<reference evidence="8 9" key="1">
    <citation type="journal article" date="2019" name="PLoS Biol.">
        <title>Sex chromosomes control vertical transmission of feminizing Wolbachia symbionts in an isopod.</title>
        <authorList>
            <person name="Becking T."/>
            <person name="Chebbi M.A."/>
            <person name="Giraud I."/>
            <person name="Moumen B."/>
            <person name="Laverre T."/>
            <person name="Caubet Y."/>
            <person name="Peccoud J."/>
            <person name="Gilbert C."/>
            <person name="Cordaux R."/>
        </authorList>
    </citation>
    <scope>NUCLEOTIDE SEQUENCE [LARGE SCALE GENOMIC DNA]</scope>
    <source>
        <strain evidence="8">ANa2</strain>
        <tissue evidence="8">Whole body excluding digestive tract and cuticle</tissue>
    </source>
</reference>
<feature type="region of interest" description="Disordered" evidence="6">
    <location>
        <begin position="292"/>
        <end position="319"/>
    </location>
</feature>
<feature type="region of interest" description="Disordered" evidence="6">
    <location>
        <begin position="1347"/>
        <end position="1377"/>
    </location>
</feature>
<dbReference type="EMBL" id="SEYY01001725">
    <property type="protein sequence ID" value="KAB7505130.1"/>
    <property type="molecule type" value="Genomic_DNA"/>
</dbReference>
<sequence>MELYKEFSNLKIDEHLFRDVKFYITGSIPDWIIKLLITGGGKQEFHITDFMTHLITGVNPDKDEVEIVKDLYERPIKDPNQIFSGVKATVSKLDIQDSRAIWGLLNFYGGKCTLDFDHTCTHLIVGRPEGIKFNRAIEKPTIIVTPDWVVDSIAAGLRKDEAEYHPRLLKQSPSPLPQISFKKSQKTKTSQKVTKTLGIMDFPPEPEETFLTNKVEDVLKTSPSKLVDKNSIFDSLVFSDGEDDNETERKSLLEQLKNSQPWKKSPTPPPSAILPPLDDIKSVTSVFDQTLIQSPKSTTQANTESQSNNRQTSASVSVTSDVTTDIIPSTSDTSILSYSSKSLSTSNSSVAKVVSQSEATTSSTVISSGLPVTTNTSFPNSLRSTREIDISFISKHLSQVTSTTGTTQSHQTCGTSLAPLTTSTSSFSLSGTSNPFTEITRSEVQIKSVPKSLTQVQSSLNKSQSSSVLHSSLPSVSCAKPSITVSHGLLSHRQLSSESTGNVPSNHIPIVTSNSNINLLSQESSVQSSQSHSVMSQSIVQPQATAASQPQSSLKVLTQGPQTILQSQVQLTSQHLPVSSLSQFPTLSSSGISVSSQSALQPLLFSQSSRSLSQMSSHHQTSLPVTQQSAQSFAQQSMQVLSQQDAHVSSRQPVQVSAQQTASSQPSIRSSVQLVSQHSQILSQASQIPNQTITQHMQISQMPSHLSSQNTNLSPQVQSQTSQISLSHLQTQSSPQLQNQNAQLQNWASQPTPVSLNQLQNKSLLSVQNQSQPQINMSNSLGEVTQLSGQTETPNINLSTTLTEGNNSSHILQSMSQVPSGSSASVSISSSQQTQILTNSGLSTASQVVVSDTPHVVQQNIPNNQTTMPVQLVRQNAISIIGNQVSVHGPPNATVRSIGAGASQISISGVKPPAGPLSQTQQSVSQVLSNSPGPLPSQQQVHSVAIPGAVVRLPSGVTQQQLQMMSSEERHKFLEQLHKKQLQEQHAQQQQRGKPRAGKPVTALQYKGIPPGAVRYASSIRAQVTQAQTSQATTVGAWPVVTQARVRAGNLSSNQGAGFIQDQTRMQTPASTPINWQQQQQQPTQQPAQSPQPQQFISIQGTPNRVAVAQPGWQQQQQQQQQISAGGQPQAQTLLPQQIQQVQLHAQQLRQHFPHLTQQEAQQLIQTIPAHLREILSRDAAGRGIPGRPIPQGYSTQTVVSPGQGSPHLIQSNQLSSHVSPLASPHGHSPVQRPADGSSVLPHQPIQGAGVAQNILNPQNSKIKTALANLLTNRLSGSSHLHGAAPQGGQAPIEVAAHIVQQKPGETITGAGGEQVLVYQRRTLANINTNMTNNIVRSQVHGGSPSSVVLGSAYPRTSPAGQPGGQSPGIAQGSPHYPRPHLFGHDYNTMLPRELCMVGCVFYIADYYSDITTNTLNGWKRVIQQHGGEVVNLYDSARVTHVLCKHQKSPVFQQAIRDNKRCITIYWVNDILIRGKMAPPWQAIHLPTPFDSKDQPMKDLMVSVTGFENDERTTIKLMLHLAGAKYTGYFSKHNNLLVCKKFEGMKVTKAREWRRAVVNGMWLSEVLLGQNTPPLVYQATRYQHYLDDPLRIDPSLASHLFNAWKFPISVSKESVEKAKSVREMALRKRKSENDGPEPESKRNRLESLHLPQLPLNTSFTSETSSMVPPSPASVADLGGTSNQVVKRSSDNRPRRILLSGMKNKEEFEKKAISLGAIIVQTNSEATHLVMGAVGTAPRTVKLMCAVSCSLYILSSQWILDSYMHETFLDEEKYALRMPEFESFFNFSLQDTLLKPNRRELLKGLQFYLTPSVIPSRTWLKEIIVCAGGTVDAKRKSLQEVKERNRDGIKYICITTTNDSHLVKDILDEKLPVYNSEFIMAAILRQHIDYELAVFYENIENF</sequence>
<comment type="subcellular location">
    <subcellularLocation>
        <location evidence="1">Nucleus</location>
    </subcellularLocation>
</comment>
<feature type="compositionally biased region" description="Polar residues" evidence="6">
    <location>
        <begin position="699"/>
        <end position="731"/>
    </location>
</feature>
<dbReference type="SUPFAM" id="SSF52113">
    <property type="entry name" value="BRCT domain"/>
    <property type="match status" value="4"/>
</dbReference>
<feature type="region of interest" description="Disordered" evidence="6">
    <location>
        <begin position="1622"/>
        <end position="1648"/>
    </location>
</feature>
<evidence type="ECO:0000256" key="1">
    <source>
        <dbReference type="ARBA" id="ARBA00004123"/>
    </source>
</evidence>
<feature type="compositionally biased region" description="Low complexity" evidence="6">
    <location>
        <begin position="1664"/>
        <end position="1675"/>
    </location>
</feature>
<dbReference type="PANTHER" id="PTHR23196:SF1">
    <property type="entry name" value="PAX-INTERACTING PROTEIN 1"/>
    <property type="match status" value="1"/>
</dbReference>
<evidence type="ECO:0000256" key="4">
    <source>
        <dbReference type="ARBA" id="ARBA00023858"/>
    </source>
</evidence>
<dbReference type="SMART" id="SM00292">
    <property type="entry name" value="BRCT"/>
    <property type="match status" value="5"/>
</dbReference>